<dbReference type="Proteomes" id="UP000472727">
    <property type="component" value="Unassembled WGS sequence"/>
</dbReference>
<dbReference type="SUPFAM" id="SSF55785">
    <property type="entry name" value="PYP-like sensor domain (PAS domain)"/>
    <property type="match status" value="1"/>
</dbReference>
<evidence type="ECO:0000256" key="6">
    <source>
        <dbReference type="SAM" id="MobiDB-lite"/>
    </source>
</evidence>
<dbReference type="GO" id="GO:0006355">
    <property type="term" value="P:regulation of DNA-templated transcription"/>
    <property type="evidence" value="ECO:0007669"/>
    <property type="project" value="InterPro"/>
</dbReference>
<feature type="compositionally biased region" description="Low complexity" evidence="6">
    <location>
        <begin position="170"/>
        <end position="187"/>
    </location>
</feature>
<dbReference type="SMART" id="SM00401">
    <property type="entry name" value="ZnF_GATA"/>
    <property type="match status" value="1"/>
</dbReference>
<dbReference type="Gene3D" id="3.30.450.20">
    <property type="entry name" value="PAS domain"/>
    <property type="match status" value="1"/>
</dbReference>
<dbReference type="Gene3D" id="3.30.50.10">
    <property type="entry name" value="Erythroid Transcription Factor GATA-1, subunit A"/>
    <property type="match status" value="1"/>
</dbReference>
<dbReference type="SUPFAM" id="SSF57716">
    <property type="entry name" value="Glucocorticoid receptor-like (DNA-binding domain)"/>
    <property type="match status" value="1"/>
</dbReference>
<evidence type="ECO:0000256" key="2">
    <source>
        <dbReference type="ARBA" id="ARBA00022771"/>
    </source>
</evidence>
<dbReference type="InterPro" id="IPR013088">
    <property type="entry name" value="Znf_NHR/GATA"/>
</dbReference>
<evidence type="ECO:0000256" key="4">
    <source>
        <dbReference type="PROSITE-ProRule" id="PRU00094"/>
    </source>
</evidence>
<dbReference type="CDD" id="cd00130">
    <property type="entry name" value="PAS"/>
    <property type="match status" value="1"/>
</dbReference>
<dbReference type="SMART" id="SM00091">
    <property type="entry name" value="PAS"/>
    <property type="match status" value="1"/>
</dbReference>
<proteinExistence type="predicted"/>
<feature type="domain" description="GATA-type" evidence="8">
    <location>
        <begin position="578"/>
        <end position="605"/>
    </location>
</feature>
<keyword evidence="3" id="KW-0862">Zinc</keyword>
<dbReference type="InterPro" id="IPR035965">
    <property type="entry name" value="PAS-like_dom_sf"/>
</dbReference>
<evidence type="ECO:0000259" key="7">
    <source>
        <dbReference type="PROSITE" id="PS50112"/>
    </source>
</evidence>
<evidence type="ECO:0000256" key="3">
    <source>
        <dbReference type="ARBA" id="ARBA00022833"/>
    </source>
</evidence>
<dbReference type="PROSITE" id="PS50112">
    <property type="entry name" value="PAS"/>
    <property type="match status" value="1"/>
</dbReference>
<feature type="region of interest" description="Disordered" evidence="6">
    <location>
        <begin position="531"/>
        <end position="568"/>
    </location>
</feature>
<accession>A0A7C8QGM8</accession>
<dbReference type="EMBL" id="WIWS01000096">
    <property type="protein sequence ID" value="KAF3207967.1"/>
    <property type="molecule type" value="Genomic_DNA"/>
</dbReference>
<evidence type="ECO:0000313" key="12">
    <source>
        <dbReference type="Proteomes" id="UP000483672"/>
    </source>
</evidence>
<dbReference type="PROSITE" id="PS50114">
    <property type="entry name" value="GATA_ZN_FINGER_2"/>
    <property type="match status" value="1"/>
</dbReference>
<dbReference type="InterPro" id="IPR051140">
    <property type="entry name" value="GATA_TF"/>
</dbReference>
<reference evidence="11 12" key="1">
    <citation type="submission" date="2019-06" db="EMBL/GenBank/DDBJ databases">
        <authorList>
            <person name="Palmer J.M."/>
        </authorList>
    </citation>
    <scope>NUCLEOTIDE SEQUENCE [LARGE SCALE GENOMIC DNA]</scope>
    <source>
        <strain evidence="9 11">TWF106</strain>
        <strain evidence="10 12">TWF191</strain>
    </source>
</reference>
<feature type="region of interest" description="Disordered" evidence="6">
    <location>
        <begin position="170"/>
        <end position="205"/>
    </location>
</feature>
<protein>
    <submittedName>
        <fullName evidence="10">Blue light receptor, variant 2</fullName>
    </submittedName>
</protein>
<feature type="compositionally biased region" description="Basic and acidic residues" evidence="6">
    <location>
        <begin position="556"/>
        <end position="565"/>
    </location>
</feature>
<dbReference type="InterPro" id="IPR013655">
    <property type="entry name" value="PAS_fold_3"/>
</dbReference>
<dbReference type="InterPro" id="IPR000014">
    <property type="entry name" value="PAS"/>
</dbReference>
<dbReference type="GO" id="GO:0043565">
    <property type="term" value="F:sequence-specific DNA binding"/>
    <property type="evidence" value="ECO:0007669"/>
    <property type="project" value="InterPro"/>
</dbReference>
<dbReference type="CDD" id="cd00202">
    <property type="entry name" value="ZnF_GATA"/>
    <property type="match status" value="1"/>
</dbReference>
<sequence>MDRVDSRTQSSSSSAAAATAAAGININRQEDNKRKLLQLQVETGAQSLQTQLAHLYHHHQQNSSHSPYIDFQNVLYSQSNTSAAPSLPKGSGPGPGPGLGASISLSSSSASNSPLVSQVNHISQAYSSPFSPVSPMTVPLDKPIRRRSVLTMGEALEPILATSPVLHLAQAQQTTQQPQSAHQQPQQGSLALPQRNINASSKKRRDSIPYLPLHFDMEMQIDSVVPGPGGAGVGTGTGTGAGIGTRTGLGVAGTSINNTNGAGGGGHGSSTLTEFTKRRNWSQRIIEELQDLLCILTPSGKIRYTSPNTKHITGFTTDELLGRMITEFVHIDDSHIFIREFNEAIASAQPLRIFFRFRRKDDTYAIFESNGHPHFSDQRQLPSNTATPVCSGFFMMARLYPTKNVALLDSFLEHKIENERLKRRIAELKLEEQEEQAAQARARSEAAAAVAAALNAEGSADGNPATVVGALASNSMPPPAMPGQLTRQNLEGLNNSALRSDSLRDKMARYEGVTHTDAIEMLTGLRYNEGERSRGISTGDTSPSLIRGDAGVPISTDRESRGSGERKKKIKVSNEYVCTDCGTLDSPEWRKGPTGPKTLCNACGLRWAKEEAELRLRSVNAPRTTPRRACATCTVIVAKPWNDLTVIARVPLMDLR</sequence>
<dbReference type="Pfam" id="PF00320">
    <property type="entry name" value="GATA"/>
    <property type="match status" value="1"/>
</dbReference>
<feature type="region of interest" description="Disordered" evidence="6">
    <location>
        <begin position="81"/>
        <end position="107"/>
    </location>
</feature>
<organism evidence="10 12">
    <name type="scientific">Orbilia oligospora</name>
    <name type="common">Nematode-trapping fungus</name>
    <name type="synonym">Arthrobotrys oligospora</name>
    <dbReference type="NCBI Taxonomy" id="2813651"/>
    <lineage>
        <taxon>Eukaryota</taxon>
        <taxon>Fungi</taxon>
        <taxon>Dikarya</taxon>
        <taxon>Ascomycota</taxon>
        <taxon>Pezizomycotina</taxon>
        <taxon>Orbiliomycetes</taxon>
        <taxon>Orbiliales</taxon>
        <taxon>Orbiliaceae</taxon>
        <taxon>Orbilia</taxon>
    </lineage>
</organism>
<dbReference type="EMBL" id="WIPF01000090">
    <property type="protein sequence ID" value="KAF3211142.1"/>
    <property type="molecule type" value="Genomic_DNA"/>
</dbReference>
<dbReference type="PANTHER" id="PTHR45658">
    <property type="entry name" value="GATA TRANSCRIPTION FACTOR"/>
    <property type="match status" value="1"/>
</dbReference>
<dbReference type="PROSITE" id="PS00344">
    <property type="entry name" value="GATA_ZN_FINGER_1"/>
    <property type="match status" value="1"/>
</dbReference>
<keyword evidence="10" id="KW-0675">Receptor</keyword>
<comment type="caution">
    <text evidence="10">The sequence shown here is derived from an EMBL/GenBank/DDBJ whole genome shotgun (WGS) entry which is preliminary data.</text>
</comment>
<evidence type="ECO:0000259" key="8">
    <source>
        <dbReference type="PROSITE" id="PS50114"/>
    </source>
</evidence>
<dbReference type="Proteomes" id="UP000483672">
    <property type="component" value="Unassembled WGS sequence"/>
</dbReference>
<dbReference type="GO" id="GO:0008270">
    <property type="term" value="F:zinc ion binding"/>
    <property type="evidence" value="ECO:0007669"/>
    <property type="project" value="UniProtKB-KW"/>
</dbReference>
<feature type="coiled-coil region" evidence="5">
    <location>
        <begin position="411"/>
        <end position="450"/>
    </location>
</feature>
<keyword evidence="1" id="KW-0479">Metal-binding</keyword>
<dbReference type="Pfam" id="PF08447">
    <property type="entry name" value="PAS_3"/>
    <property type="match status" value="1"/>
</dbReference>
<keyword evidence="2 4" id="KW-0863">Zinc-finger</keyword>
<dbReference type="PANTHER" id="PTHR45658:SF18">
    <property type="entry name" value="PROTEIN GAT2"/>
    <property type="match status" value="1"/>
</dbReference>
<dbReference type="InterPro" id="IPR000679">
    <property type="entry name" value="Znf_GATA"/>
</dbReference>
<evidence type="ECO:0000256" key="1">
    <source>
        <dbReference type="ARBA" id="ARBA00022723"/>
    </source>
</evidence>
<evidence type="ECO:0000313" key="10">
    <source>
        <dbReference type="EMBL" id="KAF3211142.1"/>
    </source>
</evidence>
<gene>
    <name evidence="10" type="primary">WC2_1</name>
    <name evidence="9" type="ORF">TWF106_011589</name>
    <name evidence="10" type="ORF">TWF191_011017</name>
</gene>
<dbReference type="AlphaFoldDB" id="A0A7C8QGM8"/>
<evidence type="ECO:0000313" key="11">
    <source>
        <dbReference type="Proteomes" id="UP000472727"/>
    </source>
</evidence>
<feature type="domain" description="PAS" evidence="7">
    <location>
        <begin position="278"/>
        <end position="348"/>
    </location>
</feature>
<evidence type="ECO:0000256" key="5">
    <source>
        <dbReference type="SAM" id="Coils"/>
    </source>
</evidence>
<feature type="compositionally biased region" description="Polar residues" evidence="6">
    <location>
        <begin position="535"/>
        <end position="544"/>
    </location>
</feature>
<name>A0A7C8QGM8_ORBOL</name>
<dbReference type="NCBIfam" id="TIGR00229">
    <property type="entry name" value="sensory_box"/>
    <property type="match status" value="1"/>
</dbReference>
<keyword evidence="5" id="KW-0175">Coiled coil</keyword>
<evidence type="ECO:0000313" key="9">
    <source>
        <dbReference type="EMBL" id="KAF3207967.1"/>
    </source>
</evidence>